<keyword evidence="2 5" id="KW-0812">Transmembrane</keyword>
<evidence type="ECO:0000256" key="4">
    <source>
        <dbReference type="ARBA" id="ARBA00023136"/>
    </source>
</evidence>
<dbReference type="GO" id="GO:0000271">
    <property type="term" value="P:polysaccharide biosynthetic process"/>
    <property type="evidence" value="ECO:0007669"/>
    <property type="project" value="InterPro"/>
</dbReference>
<dbReference type="InterPro" id="IPR007267">
    <property type="entry name" value="GtrA_DPMS_TM"/>
</dbReference>
<dbReference type="AlphaFoldDB" id="A0AB34WXJ6"/>
<feature type="transmembrane region" description="Helical" evidence="5">
    <location>
        <begin position="109"/>
        <end position="134"/>
    </location>
</feature>
<feature type="transmembrane region" description="Helical" evidence="5">
    <location>
        <begin position="50"/>
        <end position="70"/>
    </location>
</feature>
<dbReference type="GO" id="GO:0016020">
    <property type="term" value="C:membrane"/>
    <property type="evidence" value="ECO:0007669"/>
    <property type="project" value="UniProtKB-SubCell"/>
</dbReference>
<dbReference type="Pfam" id="PF04138">
    <property type="entry name" value="GtrA_DPMS_TM"/>
    <property type="match status" value="1"/>
</dbReference>
<feature type="transmembrane region" description="Helical" evidence="5">
    <location>
        <begin position="21"/>
        <end position="44"/>
    </location>
</feature>
<evidence type="ECO:0000313" key="8">
    <source>
        <dbReference type="Proteomes" id="UP000070572"/>
    </source>
</evidence>
<comment type="subcellular location">
    <subcellularLocation>
        <location evidence="1">Membrane</location>
        <topology evidence="1">Multi-pass membrane protein</topology>
    </subcellularLocation>
</comment>
<feature type="domain" description="GtrA/DPMS transmembrane" evidence="6">
    <location>
        <begin position="21"/>
        <end position="133"/>
    </location>
</feature>
<proteinExistence type="predicted"/>
<sequence>MPPKLILVAVMYKAKWVKLGKYLFSGGSAFVLDFALLVVLVQFAHLNAGISAAIAFIISTIYAYLAQKYITFAAKGDFGGSIFRYLILLGFNTLFTSLTVELFQNLWQLYYVGKIVAAAMTTAWNLPIMHYWVYRSGRNL</sequence>
<dbReference type="Proteomes" id="UP000070572">
    <property type="component" value="Unassembled WGS sequence"/>
</dbReference>
<evidence type="ECO:0000313" key="7">
    <source>
        <dbReference type="EMBL" id="KXB79671.1"/>
    </source>
</evidence>
<keyword evidence="4 5" id="KW-0472">Membrane</keyword>
<keyword evidence="3 5" id="KW-1133">Transmembrane helix</keyword>
<evidence type="ECO:0000256" key="3">
    <source>
        <dbReference type="ARBA" id="ARBA00022989"/>
    </source>
</evidence>
<evidence type="ECO:0000259" key="6">
    <source>
        <dbReference type="Pfam" id="PF04138"/>
    </source>
</evidence>
<comment type="caution">
    <text evidence="7">The sequence shown here is derived from an EMBL/GenBank/DDBJ whole genome shotgun (WGS) entry which is preliminary data.</text>
</comment>
<organism evidence="7 8">
    <name type="scientific">Varibaculum cambriense</name>
    <dbReference type="NCBI Taxonomy" id="184870"/>
    <lineage>
        <taxon>Bacteria</taxon>
        <taxon>Bacillati</taxon>
        <taxon>Actinomycetota</taxon>
        <taxon>Actinomycetes</taxon>
        <taxon>Actinomycetales</taxon>
        <taxon>Actinomycetaceae</taxon>
        <taxon>Varibaculum</taxon>
    </lineage>
</organism>
<evidence type="ECO:0000256" key="1">
    <source>
        <dbReference type="ARBA" id="ARBA00004141"/>
    </source>
</evidence>
<reference evidence="7 8" key="1">
    <citation type="submission" date="2016-01" db="EMBL/GenBank/DDBJ databases">
        <authorList>
            <person name="Mitreva M."/>
            <person name="Pepin K.H."/>
            <person name="Mihindukulasuriya K.A."/>
            <person name="Fulton R."/>
            <person name="Fronick C."/>
            <person name="O'Laughlin M."/>
            <person name="Miner T."/>
            <person name="Herter B."/>
            <person name="Rosa B.A."/>
            <person name="Cordes M."/>
            <person name="Tomlinson C."/>
            <person name="Wollam A."/>
            <person name="Palsikar V.B."/>
            <person name="Mardis E.R."/>
            <person name="Wilson R.K."/>
        </authorList>
    </citation>
    <scope>NUCLEOTIDE SEQUENCE [LARGE SCALE GENOMIC DNA]</scope>
    <source>
        <strain evidence="7 8">DNF00696</strain>
    </source>
</reference>
<protein>
    <submittedName>
        <fullName evidence="7">GtrA-like protein</fullName>
    </submittedName>
</protein>
<name>A0AB34WXJ6_9ACTO</name>
<feature type="transmembrane region" description="Helical" evidence="5">
    <location>
        <begin position="82"/>
        <end position="103"/>
    </location>
</feature>
<gene>
    <name evidence="7" type="ORF">HMPREF1862_01708</name>
</gene>
<accession>A0AB34WXJ6</accession>
<evidence type="ECO:0000256" key="2">
    <source>
        <dbReference type="ARBA" id="ARBA00022692"/>
    </source>
</evidence>
<evidence type="ECO:0000256" key="5">
    <source>
        <dbReference type="SAM" id="Phobius"/>
    </source>
</evidence>
<dbReference type="EMBL" id="LSDN01000023">
    <property type="protein sequence ID" value="KXB79671.1"/>
    <property type="molecule type" value="Genomic_DNA"/>
</dbReference>